<evidence type="ECO:0000256" key="2">
    <source>
        <dbReference type="SAM" id="Phobius"/>
    </source>
</evidence>
<accession>A0A543HYN6</accession>
<comment type="caution">
    <text evidence="4">The sequence shown here is derived from an EMBL/GenBank/DDBJ whole genome shotgun (WGS) entry which is preliminary data.</text>
</comment>
<evidence type="ECO:0000256" key="1">
    <source>
        <dbReference type="SAM" id="MobiDB-lite"/>
    </source>
</evidence>
<feature type="compositionally biased region" description="Low complexity" evidence="1">
    <location>
        <begin position="253"/>
        <end position="262"/>
    </location>
</feature>
<feature type="compositionally biased region" description="Low complexity" evidence="1">
    <location>
        <begin position="181"/>
        <end position="201"/>
    </location>
</feature>
<sequence length="291" mass="31367">MKKFRVKKSPVKTLITFLFLSVVLLLVGVFAGYMSITDAVTYQSLDGKSESVTGTVTSTETDISHGRRGRTTTKYCPIYSYTTVDGERLSLTDDRDCQSSRSKVHEGATAPIVYDPNNPEVAFVNTQNTANKMTIAVVLSVSAFVGGLLLLVGSIIFFAVRGRGGSKTSAPAYQGGGYGQPGSQYGQQQQYGQAPQEQYGQTTPPYGQAQPQYGETPQYGQPQPQYGQTPPYGQPQQYGQSPQNAGLTPASNPMQPYPEQGQPYPPQPQPGSPAGDQNYPGQQYPGQPGQR</sequence>
<dbReference type="Proteomes" id="UP000318331">
    <property type="component" value="Unassembled WGS sequence"/>
</dbReference>
<dbReference type="Pfam" id="PF12158">
    <property type="entry name" value="DUF3592"/>
    <property type="match status" value="1"/>
</dbReference>
<dbReference type="AlphaFoldDB" id="A0A543HYN6"/>
<proteinExistence type="predicted"/>
<dbReference type="RefSeq" id="WP_141917548.1">
    <property type="nucleotide sequence ID" value="NZ_BAAAYS010000011.1"/>
</dbReference>
<evidence type="ECO:0000259" key="3">
    <source>
        <dbReference type="Pfam" id="PF12158"/>
    </source>
</evidence>
<dbReference type="EMBL" id="VFPN01000002">
    <property type="protein sequence ID" value="TQM63457.1"/>
    <property type="molecule type" value="Genomic_DNA"/>
</dbReference>
<evidence type="ECO:0000313" key="5">
    <source>
        <dbReference type="Proteomes" id="UP000318331"/>
    </source>
</evidence>
<feature type="domain" description="DUF3592" evidence="3">
    <location>
        <begin position="52"/>
        <end position="126"/>
    </location>
</feature>
<feature type="region of interest" description="Disordered" evidence="1">
    <location>
        <begin position="168"/>
        <end position="291"/>
    </location>
</feature>
<keyword evidence="2" id="KW-0812">Transmembrane</keyword>
<feature type="compositionally biased region" description="Low complexity" evidence="1">
    <location>
        <begin position="210"/>
        <end position="243"/>
    </location>
</feature>
<keyword evidence="2" id="KW-1133">Transmembrane helix</keyword>
<feature type="transmembrane region" description="Helical" evidence="2">
    <location>
        <begin position="135"/>
        <end position="160"/>
    </location>
</feature>
<protein>
    <submittedName>
        <fullName evidence="4">Uncharacterized protein DUF3592</fullName>
    </submittedName>
</protein>
<organism evidence="4 5">
    <name type="scientific">Klugiella xanthotipulae</name>
    <dbReference type="NCBI Taxonomy" id="244735"/>
    <lineage>
        <taxon>Bacteria</taxon>
        <taxon>Bacillati</taxon>
        <taxon>Actinomycetota</taxon>
        <taxon>Actinomycetes</taxon>
        <taxon>Micrococcales</taxon>
        <taxon>Microbacteriaceae</taxon>
        <taxon>Klugiella</taxon>
    </lineage>
</organism>
<reference evidence="4 5" key="1">
    <citation type="submission" date="2019-06" db="EMBL/GenBank/DDBJ databases">
        <title>Sequencing the genomes of 1000 actinobacteria strains.</title>
        <authorList>
            <person name="Klenk H.-P."/>
        </authorList>
    </citation>
    <scope>NUCLEOTIDE SEQUENCE [LARGE SCALE GENOMIC DNA]</scope>
    <source>
        <strain evidence="4 5">DSM 18031</strain>
    </source>
</reference>
<dbReference type="InterPro" id="IPR021994">
    <property type="entry name" value="DUF3592"/>
</dbReference>
<name>A0A543HYN6_9MICO</name>
<evidence type="ECO:0000313" key="4">
    <source>
        <dbReference type="EMBL" id="TQM63457.1"/>
    </source>
</evidence>
<dbReference type="OrthoDB" id="4207784at2"/>
<gene>
    <name evidence="4" type="ORF">FB466_1719</name>
</gene>
<keyword evidence="2" id="KW-0472">Membrane</keyword>
<feature type="compositionally biased region" description="Low complexity" evidence="1">
    <location>
        <begin position="279"/>
        <end position="291"/>
    </location>
</feature>
<keyword evidence="5" id="KW-1185">Reference proteome</keyword>